<sequence length="54" mass="6567">MCRDYRSNLLLVLQALAFQYPIIYIRFYFLTYMCPLFQFTDDLDDEMLMNRLGA</sequence>
<evidence type="ECO:0000256" key="1">
    <source>
        <dbReference type="SAM" id="Phobius"/>
    </source>
</evidence>
<protein>
    <submittedName>
        <fullName evidence="2">Uncharacterized protein</fullName>
    </submittedName>
</protein>
<keyword evidence="1" id="KW-0472">Membrane</keyword>
<evidence type="ECO:0000313" key="3">
    <source>
        <dbReference type="Proteomes" id="UP000317730"/>
    </source>
</evidence>
<organism evidence="2 3">
    <name type="scientific">Acetobacter peroxydans</name>
    <dbReference type="NCBI Taxonomy" id="104098"/>
    <lineage>
        <taxon>Bacteria</taxon>
        <taxon>Pseudomonadati</taxon>
        <taxon>Pseudomonadota</taxon>
        <taxon>Alphaproteobacteria</taxon>
        <taxon>Acetobacterales</taxon>
        <taxon>Acetobacteraceae</taxon>
        <taxon>Acetobacter</taxon>
    </lineage>
</organism>
<feature type="transmembrane region" description="Helical" evidence="1">
    <location>
        <begin position="9"/>
        <end position="29"/>
    </location>
</feature>
<keyword evidence="1" id="KW-0812">Transmembrane</keyword>
<proteinExistence type="predicted"/>
<name>A0A4Y3TTX6_9PROT</name>
<keyword evidence="1" id="KW-1133">Transmembrane helix</keyword>
<gene>
    <name evidence="2" type="ORF">APE01nite_09910</name>
</gene>
<keyword evidence="3" id="KW-1185">Reference proteome</keyword>
<comment type="caution">
    <text evidence="2">The sequence shown here is derived from an EMBL/GenBank/DDBJ whole genome shotgun (WGS) entry which is preliminary data.</text>
</comment>
<dbReference type="EMBL" id="BJMV01000004">
    <property type="protein sequence ID" value="GEB85194.1"/>
    <property type="molecule type" value="Genomic_DNA"/>
</dbReference>
<evidence type="ECO:0000313" key="2">
    <source>
        <dbReference type="EMBL" id="GEB85194.1"/>
    </source>
</evidence>
<dbReference type="AlphaFoldDB" id="A0A4Y3TTX6"/>
<dbReference type="Proteomes" id="UP000317730">
    <property type="component" value="Unassembled WGS sequence"/>
</dbReference>
<accession>A0A4Y3TTX6</accession>
<reference evidence="2 3" key="1">
    <citation type="submission" date="2019-06" db="EMBL/GenBank/DDBJ databases">
        <title>Whole genome shotgun sequence of Acetobacter peroxydans NBRC 13755.</title>
        <authorList>
            <person name="Hosoyama A."/>
            <person name="Uohara A."/>
            <person name="Ohji S."/>
            <person name="Ichikawa N."/>
        </authorList>
    </citation>
    <scope>NUCLEOTIDE SEQUENCE [LARGE SCALE GENOMIC DNA]</scope>
    <source>
        <strain evidence="2 3">NBRC 13755</strain>
    </source>
</reference>